<evidence type="ECO:0000313" key="3">
    <source>
        <dbReference type="Proteomes" id="UP001153678"/>
    </source>
</evidence>
<feature type="coiled-coil region" evidence="1">
    <location>
        <begin position="2"/>
        <end position="33"/>
    </location>
</feature>
<gene>
    <name evidence="2" type="ORF">FWILDA_LOCUS19008</name>
</gene>
<protein>
    <submittedName>
        <fullName evidence="2">13777_t:CDS:1</fullName>
    </submittedName>
</protein>
<dbReference type="Proteomes" id="UP001153678">
    <property type="component" value="Unassembled WGS sequence"/>
</dbReference>
<dbReference type="AlphaFoldDB" id="A0A9W4X096"/>
<name>A0A9W4X096_9GLOM</name>
<feature type="non-terminal residue" evidence="2">
    <location>
        <position position="67"/>
    </location>
</feature>
<comment type="caution">
    <text evidence="2">The sequence shown here is derived from an EMBL/GenBank/DDBJ whole genome shotgun (WGS) entry which is preliminary data.</text>
</comment>
<accession>A0A9W4X096</accession>
<evidence type="ECO:0000256" key="1">
    <source>
        <dbReference type="SAM" id="Coils"/>
    </source>
</evidence>
<keyword evidence="3" id="KW-1185">Reference proteome</keyword>
<organism evidence="2 3">
    <name type="scientific">Funneliformis geosporum</name>
    <dbReference type="NCBI Taxonomy" id="1117311"/>
    <lineage>
        <taxon>Eukaryota</taxon>
        <taxon>Fungi</taxon>
        <taxon>Fungi incertae sedis</taxon>
        <taxon>Mucoromycota</taxon>
        <taxon>Glomeromycotina</taxon>
        <taxon>Glomeromycetes</taxon>
        <taxon>Glomerales</taxon>
        <taxon>Glomeraceae</taxon>
        <taxon>Funneliformis</taxon>
    </lineage>
</organism>
<proteinExistence type="predicted"/>
<reference evidence="2" key="1">
    <citation type="submission" date="2022-08" db="EMBL/GenBank/DDBJ databases">
        <authorList>
            <person name="Kallberg Y."/>
            <person name="Tangrot J."/>
            <person name="Rosling A."/>
        </authorList>
    </citation>
    <scope>NUCLEOTIDE SEQUENCE</scope>
    <source>
        <strain evidence="2">Wild A</strain>
    </source>
</reference>
<sequence length="67" mass="7795">DIAKLEQDKASLAEQAEEERQEILEELQNAHEKNGILFIKLQKLEDFINELILSQGHVNVQICEHNR</sequence>
<evidence type="ECO:0000313" key="2">
    <source>
        <dbReference type="EMBL" id="CAI2199306.1"/>
    </source>
</evidence>
<keyword evidence="1" id="KW-0175">Coiled coil</keyword>
<dbReference type="EMBL" id="CAMKVN010020938">
    <property type="protein sequence ID" value="CAI2199306.1"/>
    <property type="molecule type" value="Genomic_DNA"/>
</dbReference>